<feature type="coiled-coil region" evidence="1">
    <location>
        <begin position="244"/>
        <end position="271"/>
    </location>
</feature>
<organism evidence="4 5">
    <name type="scientific">Lachnellula subtilissima</name>
    <dbReference type="NCBI Taxonomy" id="602034"/>
    <lineage>
        <taxon>Eukaryota</taxon>
        <taxon>Fungi</taxon>
        <taxon>Dikarya</taxon>
        <taxon>Ascomycota</taxon>
        <taxon>Pezizomycotina</taxon>
        <taxon>Leotiomycetes</taxon>
        <taxon>Helotiales</taxon>
        <taxon>Lachnaceae</taxon>
        <taxon>Lachnellula</taxon>
    </lineage>
</organism>
<dbReference type="AlphaFoldDB" id="A0A8H8RB76"/>
<proteinExistence type="predicted"/>
<dbReference type="SMART" id="SM00353">
    <property type="entry name" value="HLH"/>
    <property type="match status" value="1"/>
</dbReference>
<accession>A0A8H8RB76</accession>
<dbReference type="OrthoDB" id="3542681at2759"/>
<name>A0A8H8RB76_9HELO</name>
<protein>
    <submittedName>
        <fullName evidence="4">Allergen Fus c</fullName>
    </submittedName>
</protein>
<keyword evidence="5" id="KW-1185">Reference proteome</keyword>
<dbReference type="Proteomes" id="UP000462212">
    <property type="component" value="Unassembled WGS sequence"/>
</dbReference>
<reference evidence="4 5" key="1">
    <citation type="submission" date="2018-05" db="EMBL/GenBank/DDBJ databases">
        <title>Genome sequencing and assembly of the regulated plant pathogen Lachnellula willkommii and related sister species for the development of diagnostic species identification markers.</title>
        <authorList>
            <person name="Giroux E."/>
            <person name="Bilodeau G."/>
        </authorList>
    </citation>
    <scope>NUCLEOTIDE SEQUENCE [LARGE SCALE GENOMIC DNA]</scope>
    <source>
        <strain evidence="4 5">CBS 197.66</strain>
    </source>
</reference>
<sequence length="287" mass="31515">MFSQISEDEANPISNDLNPLEFDFPDLLQSTWPKNDFLGSSTTVWSPGAFCNSSFQDGTANEDIFERSLDGFFSTCDVSDIPCLDLSQALSDPESVPFDGEDLVSELNLEQSPVQTAGVDMEANSPFRQAVTKSPEPELCKKISYTPAWKPDSSAKTPKRPRKSAKTSKNTTPMSSKRSPTTPDSDTGAGSSSALRANHNLTEKLYRNRLNGQFEVLLSALPPAHDAGDVRDGEEKRVSKAEVLILAKEYIRALEQTRLELEKEMGSLSSNVESLKGVWIGMNAERN</sequence>
<dbReference type="SUPFAM" id="SSF47459">
    <property type="entry name" value="HLH, helix-loop-helix DNA-binding domain"/>
    <property type="match status" value="1"/>
</dbReference>
<dbReference type="Gene3D" id="4.10.280.10">
    <property type="entry name" value="Helix-loop-helix DNA-binding domain"/>
    <property type="match status" value="1"/>
</dbReference>
<evidence type="ECO:0000259" key="3">
    <source>
        <dbReference type="PROSITE" id="PS50888"/>
    </source>
</evidence>
<dbReference type="InterPro" id="IPR011598">
    <property type="entry name" value="bHLH_dom"/>
</dbReference>
<dbReference type="PANTHER" id="PTHR47336">
    <property type="entry name" value="TRANSCRIPTION FACTOR HMS1-RELATED"/>
    <property type="match status" value="1"/>
</dbReference>
<dbReference type="InterPro" id="IPR036638">
    <property type="entry name" value="HLH_DNA-bd_sf"/>
</dbReference>
<comment type="caution">
    <text evidence="4">The sequence shown here is derived from an EMBL/GenBank/DDBJ whole genome shotgun (WGS) entry which is preliminary data.</text>
</comment>
<dbReference type="PROSITE" id="PS50888">
    <property type="entry name" value="BHLH"/>
    <property type="match status" value="1"/>
</dbReference>
<dbReference type="PANTHER" id="PTHR47336:SF2">
    <property type="entry name" value="TRANSCRIPTION FACTOR HMS1-RELATED"/>
    <property type="match status" value="1"/>
</dbReference>
<evidence type="ECO:0000313" key="5">
    <source>
        <dbReference type="Proteomes" id="UP000462212"/>
    </source>
</evidence>
<evidence type="ECO:0000256" key="1">
    <source>
        <dbReference type="SAM" id="Coils"/>
    </source>
</evidence>
<dbReference type="InterPro" id="IPR052099">
    <property type="entry name" value="Regulatory_TF_Diverse"/>
</dbReference>
<dbReference type="EMBL" id="QGMJ01001180">
    <property type="protein sequence ID" value="TVY32035.1"/>
    <property type="molecule type" value="Genomic_DNA"/>
</dbReference>
<feature type="compositionally biased region" description="Basic residues" evidence="2">
    <location>
        <begin position="157"/>
        <end position="166"/>
    </location>
</feature>
<dbReference type="GO" id="GO:0046983">
    <property type="term" value="F:protein dimerization activity"/>
    <property type="evidence" value="ECO:0007669"/>
    <property type="project" value="InterPro"/>
</dbReference>
<feature type="compositionally biased region" description="Polar residues" evidence="2">
    <location>
        <begin position="167"/>
        <end position="195"/>
    </location>
</feature>
<feature type="domain" description="BHLH" evidence="3">
    <location>
        <begin position="194"/>
        <end position="254"/>
    </location>
</feature>
<gene>
    <name evidence="4" type="primary">FUSC3</name>
    <name evidence="4" type="ORF">LSUB1_G008413</name>
</gene>
<evidence type="ECO:0000313" key="4">
    <source>
        <dbReference type="EMBL" id="TVY32035.1"/>
    </source>
</evidence>
<dbReference type="Pfam" id="PF00010">
    <property type="entry name" value="HLH"/>
    <property type="match status" value="1"/>
</dbReference>
<keyword evidence="1" id="KW-0175">Coiled coil</keyword>
<evidence type="ECO:0000256" key="2">
    <source>
        <dbReference type="SAM" id="MobiDB-lite"/>
    </source>
</evidence>
<feature type="region of interest" description="Disordered" evidence="2">
    <location>
        <begin position="143"/>
        <end position="196"/>
    </location>
</feature>